<dbReference type="InterPro" id="IPR042557">
    <property type="entry name" value="SCO4226"/>
</dbReference>
<name>A0ABT8VXI9_9GAMM</name>
<protein>
    <submittedName>
        <fullName evidence="1">DUF4242 domain-containing protein</fullName>
    </submittedName>
</protein>
<dbReference type="Gene3D" id="3.30.70.3090">
    <property type="entry name" value="ORF SCO4226, nickel-binding ferredoxin-like monomer"/>
    <property type="match status" value="1"/>
</dbReference>
<dbReference type="RefSeq" id="WP_302908840.1">
    <property type="nucleotide sequence ID" value="NZ_JAUMIS010000001.1"/>
</dbReference>
<keyword evidence="2" id="KW-1185">Reference proteome</keyword>
<organism evidence="1 2">
    <name type="scientific">Marinobacter suaedae</name>
    <dbReference type="NCBI Taxonomy" id="3057675"/>
    <lineage>
        <taxon>Bacteria</taxon>
        <taxon>Pseudomonadati</taxon>
        <taxon>Pseudomonadota</taxon>
        <taxon>Gammaproteobacteria</taxon>
        <taxon>Pseudomonadales</taxon>
        <taxon>Marinobacteraceae</taxon>
        <taxon>Marinobacter</taxon>
    </lineage>
</organism>
<reference evidence="1" key="1">
    <citation type="submission" date="2023-07" db="EMBL/GenBank/DDBJ databases">
        <title>Marinobacter sp. chi1 genome sequencing and assembly.</title>
        <authorList>
            <person name="Park S."/>
        </authorList>
    </citation>
    <scope>NUCLEOTIDE SEQUENCE</scope>
    <source>
        <strain evidence="1">Chi1</strain>
    </source>
</reference>
<dbReference type="InterPro" id="IPR025336">
    <property type="entry name" value="SCO4226-like"/>
</dbReference>
<comment type="caution">
    <text evidence="1">The sequence shown here is derived from an EMBL/GenBank/DDBJ whole genome shotgun (WGS) entry which is preliminary data.</text>
</comment>
<evidence type="ECO:0000313" key="1">
    <source>
        <dbReference type="EMBL" id="MDO3720708.1"/>
    </source>
</evidence>
<gene>
    <name evidence="1" type="ORF">QVZ43_03170</name>
</gene>
<sequence length="170" mass="19223">MIDVIVERFYETPLSDEDVMQLASESDGCLSLYGIEWQQSFLGSNGKDMICHFRAPDLESLRRALRESGSNFLTSWSSSVHPAGIEAAPTVMVSRRFDEPVKIEDLQAREDAHGGCLKAHNVRFVHSYFSQDKTRMLCLYAAPDAEAVRHAQYQAGMPVESIWAFKHFHP</sequence>
<dbReference type="Pfam" id="PF14026">
    <property type="entry name" value="SCO4226-like"/>
    <property type="match status" value="1"/>
</dbReference>
<dbReference type="EMBL" id="JAUMIS010000001">
    <property type="protein sequence ID" value="MDO3720708.1"/>
    <property type="molecule type" value="Genomic_DNA"/>
</dbReference>
<accession>A0ABT8VXI9</accession>
<evidence type="ECO:0000313" key="2">
    <source>
        <dbReference type="Proteomes" id="UP001168640"/>
    </source>
</evidence>
<dbReference type="Proteomes" id="UP001168640">
    <property type="component" value="Unassembled WGS sequence"/>
</dbReference>
<proteinExistence type="predicted"/>